<reference evidence="2" key="1">
    <citation type="submission" date="2024-01" db="EMBL/GenBank/DDBJ databases">
        <title>Bank of Algae and Cyanobacteria of the Azores (BACA) strain genomes.</title>
        <authorList>
            <person name="Luz R."/>
            <person name="Cordeiro R."/>
            <person name="Fonseca A."/>
            <person name="Goncalves V."/>
        </authorList>
    </citation>
    <scope>NUCLEOTIDE SEQUENCE</scope>
    <source>
        <strain evidence="2">BACA0141</strain>
    </source>
</reference>
<protein>
    <submittedName>
        <fullName evidence="2">Uncharacterized protein</fullName>
    </submittedName>
</protein>
<dbReference type="Proteomes" id="UP001333818">
    <property type="component" value="Unassembled WGS sequence"/>
</dbReference>
<gene>
    <name evidence="2" type="ORF">V2H45_24410</name>
</gene>
<name>A0AAW9Q9L1_9CYAN</name>
<keyword evidence="1" id="KW-0732">Signal</keyword>
<accession>A0AAW9Q9L1</accession>
<evidence type="ECO:0000313" key="2">
    <source>
        <dbReference type="EMBL" id="MEE3719888.1"/>
    </source>
</evidence>
<dbReference type="AlphaFoldDB" id="A0AAW9Q9L1"/>
<evidence type="ECO:0000313" key="3">
    <source>
        <dbReference type="Proteomes" id="UP001333818"/>
    </source>
</evidence>
<dbReference type="RefSeq" id="WP_330486325.1">
    <property type="nucleotide sequence ID" value="NZ_JAZBJZ010000185.1"/>
</dbReference>
<keyword evidence="3" id="KW-1185">Reference proteome</keyword>
<feature type="signal peptide" evidence="1">
    <location>
        <begin position="1"/>
        <end position="26"/>
    </location>
</feature>
<comment type="caution">
    <text evidence="2">The sequence shown here is derived from an EMBL/GenBank/DDBJ whole genome shotgun (WGS) entry which is preliminary data.</text>
</comment>
<organism evidence="2 3">
    <name type="scientific">Tumidithrix elongata BACA0141</name>
    <dbReference type="NCBI Taxonomy" id="2716417"/>
    <lineage>
        <taxon>Bacteria</taxon>
        <taxon>Bacillati</taxon>
        <taxon>Cyanobacteriota</taxon>
        <taxon>Cyanophyceae</taxon>
        <taxon>Pseudanabaenales</taxon>
        <taxon>Pseudanabaenaceae</taxon>
        <taxon>Tumidithrix</taxon>
        <taxon>Tumidithrix elongata</taxon>
    </lineage>
</organism>
<evidence type="ECO:0000256" key="1">
    <source>
        <dbReference type="SAM" id="SignalP"/>
    </source>
</evidence>
<sequence>MKFQVGSIAMNLVVAFSIVFSFSSQTLSNSNGEEFIGHWQGVYLCPSIPESKIEDSLTIKPSTGGTSFPVDLFEDFANSDDYKVNARLVNNTMIFSAPGSSGEISVKDGVLHLKLKSVISDIPCEGTYRKSGQTNTALTQQTNLGMYHQIASEIAKVPLDPNGRTPDGEIKLNKIQLGQDLKQVLAIMGNPPLKRSSTTTSMTWNLVNPKNILNISFSESGYSMSIGRSNRSEENPISQKARIEVRKEMEKTNKLSIQSVEAIIGKPADKIDLDYRLSWRTVKGSCIIIKFHSRKVTNVEQKDRLDSGKFMECN</sequence>
<dbReference type="EMBL" id="JAZBJZ010000185">
    <property type="protein sequence ID" value="MEE3719888.1"/>
    <property type="molecule type" value="Genomic_DNA"/>
</dbReference>
<proteinExistence type="predicted"/>
<feature type="chain" id="PRO_5043364899" evidence="1">
    <location>
        <begin position="27"/>
        <end position="314"/>
    </location>
</feature>